<dbReference type="PANTHER" id="PTHR32027:SF9">
    <property type="entry name" value="BLL3847 PROTEIN"/>
    <property type="match status" value="1"/>
</dbReference>
<protein>
    <submittedName>
        <fullName evidence="2">Amidohydrolase family protein</fullName>
    </submittedName>
</protein>
<proteinExistence type="predicted"/>
<dbReference type="SUPFAM" id="SSF51338">
    <property type="entry name" value="Composite domain of metallo-dependent hydrolases"/>
    <property type="match status" value="1"/>
</dbReference>
<dbReference type="PANTHER" id="PTHR32027">
    <property type="entry name" value="CYTOSINE DEAMINASE"/>
    <property type="match status" value="1"/>
</dbReference>
<accession>A0ABU9HD77</accession>
<evidence type="ECO:0000259" key="1">
    <source>
        <dbReference type="Pfam" id="PF07969"/>
    </source>
</evidence>
<dbReference type="InterPro" id="IPR052349">
    <property type="entry name" value="Metallo-hydrolase_Enzymes"/>
</dbReference>
<comment type="caution">
    <text evidence="2">The sequence shown here is derived from an EMBL/GenBank/DDBJ whole genome shotgun (WGS) entry which is preliminary data.</text>
</comment>
<reference evidence="2 3" key="1">
    <citation type="submission" date="2024-02" db="EMBL/GenBank/DDBJ databases">
        <title>Bacteria isolated from the canopy kelp, Nereocystis luetkeana.</title>
        <authorList>
            <person name="Pfister C.A."/>
            <person name="Younker I.T."/>
            <person name="Light S.H."/>
        </authorList>
    </citation>
    <scope>NUCLEOTIDE SEQUENCE [LARGE SCALE GENOMIC DNA]</scope>
    <source>
        <strain evidence="2 3">TI.2.07</strain>
    </source>
</reference>
<organism evidence="2 3">
    <name type="scientific">Psychromonas arctica</name>
    <dbReference type="NCBI Taxonomy" id="168275"/>
    <lineage>
        <taxon>Bacteria</taxon>
        <taxon>Pseudomonadati</taxon>
        <taxon>Pseudomonadota</taxon>
        <taxon>Gammaproteobacteria</taxon>
        <taxon>Alteromonadales</taxon>
        <taxon>Psychromonadaceae</taxon>
        <taxon>Psychromonas</taxon>
    </lineage>
</organism>
<gene>
    <name evidence="2" type="ORF">V6255_11945</name>
</gene>
<name>A0ABU9HD77_9GAMM</name>
<dbReference type="InterPro" id="IPR013108">
    <property type="entry name" value="Amidohydro_3"/>
</dbReference>
<dbReference type="SUPFAM" id="SSF51556">
    <property type="entry name" value="Metallo-dependent hydrolases"/>
    <property type="match status" value="1"/>
</dbReference>
<feature type="domain" description="Amidohydrolase 3" evidence="1">
    <location>
        <begin position="161"/>
        <end position="404"/>
    </location>
</feature>
<sequence>MIIDTIIINCLLEGKEELSCVFIEKGKFVKFLDQSSLLSSQLNNVKVIDAKGLLMLPPLVETHVHLDKACIFSRCELHQGTLSEAIEQTTNAKANFSYDDVYNRGKKVIEKAIKQGTSYMRTHVEIDPVIGLTGFRAIQQLKKDYAWGITLSLCVFPQEGLHNNAGTYELLEQALQLGADLLGGCPYTDSLPEKQIETLFELAVKYDVDLDFHLDFDLDIRHMLLPHVIEMTIKHHYQQRVTVGHVTKLSTLPMDQLIIIAERMSSAGVHLTALPSTDLFLMGREFDHNIPRGVAPLMPLSNAGVICSISSNNIENPFTPYGDCSQVRQANLFANIAQLATKKELVQCLDWVSSDSAKLMGIEHYGIALNMSADAVFFPVSDRAEIIATIQSPSLGIKNGKVTFSRNDATIYPP</sequence>
<dbReference type="InterPro" id="IPR032466">
    <property type="entry name" value="Metal_Hydrolase"/>
</dbReference>
<dbReference type="Gene3D" id="2.30.40.10">
    <property type="entry name" value="Urease, subunit C, domain 1"/>
    <property type="match status" value="1"/>
</dbReference>
<dbReference type="Pfam" id="PF07969">
    <property type="entry name" value="Amidohydro_3"/>
    <property type="match status" value="1"/>
</dbReference>
<dbReference type="EMBL" id="JBAKBA010000027">
    <property type="protein sequence ID" value="MEL0659849.1"/>
    <property type="molecule type" value="Genomic_DNA"/>
</dbReference>
<dbReference type="Proteomes" id="UP001366060">
    <property type="component" value="Unassembled WGS sequence"/>
</dbReference>
<evidence type="ECO:0000313" key="2">
    <source>
        <dbReference type="EMBL" id="MEL0659849.1"/>
    </source>
</evidence>
<keyword evidence="3" id="KW-1185">Reference proteome</keyword>
<evidence type="ECO:0000313" key="3">
    <source>
        <dbReference type="Proteomes" id="UP001366060"/>
    </source>
</evidence>
<dbReference type="CDD" id="cd01293">
    <property type="entry name" value="Bact_CD"/>
    <property type="match status" value="1"/>
</dbReference>
<dbReference type="Gene3D" id="3.20.20.140">
    <property type="entry name" value="Metal-dependent hydrolases"/>
    <property type="match status" value="1"/>
</dbReference>
<dbReference type="InterPro" id="IPR011059">
    <property type="entry name" value="Metal-dep_hydrolase_composite"/>
</dbReference>
<dbReference type="RefSeq" id="WP_341628366.1">
    <property type="nucleotide sequence ID" value="NZ_JBAKBA010000027.1"/>
</dbReference>